<evidence type="ECO:0000313" key="1">
    <source>
        <dbReference type="EMBL" id="RCV93614.1"/>
    </source>
</evidence>
<dbReference type="EMBL" id="QPIJ01000001">
    <property type="protein sequence ID" value="RCV93614.1"/>
    <property type="molecule type" value="Genomic_DNA"/>
</dbReference>
<protein>
    <submittedName>
        <fullName evidence="1">Uncharacterized protein</fullName>
    </submittedName>
</protein>
<gene>
    <name evidence="1" type="ORF">DU506_00220</name>
</gene>
<keyword evidence="2" id="KW-1185">Reference proteome</keyword>
<dbReference type="AlphaFoldDB" id="A0A368U9K6"/>
<accession>A0A368U9K6</accession>
<sequence>MLDMAVTRAAGGISLCSRAEDGSPRYEAYSAEQPGVDPTTRYRARLGWIGSIPPECQELGDTDLWRPSRDFAQGESLMVGRRLHLEGKETDNEP</sequence>
<dbReference type="Proteomes" id="UP000253204">
    <property type="component" value="Unassembled WGS sequence"/>
</dbReference>
<organism evidence="1 2">
    <name type="scientific">Vreelandella rituensis</name>
    <dbReference type="NCBI Taxonomy" id="2282306"/>
    <lineage>
        <taxon>Bacteria</taxon>
        <taxon>Pseudomonadati</taxon>
        <taxon>Pseudomonadota</taxon>
        <taxon>Gammaproteobacteria</taxon>
        <taxon>Oceanospirillales</taxon>
        <taxon>Halomonadaceae</taxon>
        <taxon>Vreelandella</taxon>
    </lineage>
</organism>
<reference evidence="1 2" key="1">
    <citation type="submission" date="2018-07" db="EMBL/GenBank/DDBJ databases">
        <title>Halomonas rutogse sp. nov., isolated from Lake TangqianCo on Tibetan Plateau.</title>
        <authorList>
            <person name="Lu H."/>
            <person name="Xing P."/>
            <person name="Wu Q."/>
        </authorList>
    </citation>
    <scope>NUCLEOTIDE SEQUENCE [LARGE SCALE GENOMIC DNA]</scope>
    <source>
        <strain evidence="1 2">TQ8S</strain>
    </source>
</reference>
<name>A0A368U9K6_9GAMM</name>
<evidence type="ECO:0000313" key="2">
    <source>
        <dbReference type="Proteomes" id="UP000253204"/>
    </source>
</evidence>
<proteinExistence type="predicted"/>
<comment type="caution">
    <text evidence="1">The sequence shown here is derived from an EMBL/GenBank/DDBJ whole genome shotgun (WGS) entry which is preliminary data.</text>
</comment>